<organism evidence="3 4">
    <name type="scientific">Cordyceps confragosa</name>
    <name type="common">Lecanicillium lecanii</name>
    <dbReference type="NCBI Taxonomy" id="2714763"/>
    <lineage>
        <taxon>Eukaryota</taxon>
        <taxon>Fungi</taxon>
        <taxon>Dikarya</taxon>
        <taxon>Ascomycota</taxon>
        <taxon>Pezizomycotina</taxon>
        <taxon>Sordariomycetes</taxon>
        <taxon>Hypocreomycetidae</taxon>
        <taxon>Hypocreales</taxon>
        <taxon>Cordycipitaceae</taxon>
        <taxon>Akanthomyces</taxon>
    </lineage>
</organism>
<dbReference type="EMBL" id="LUKN01002308">
    <property type="protein sequence ID" value="OAQ99285.1"/>
    <property type="molecule type" value="Genomic_DNA"/>
</dbReference>
<dbReference type="PANTHER" id="PTHR38848:SF3">
    <property type="entry name" value="G-PROTEIN COUPLED RECEPTORS FAMILY 3 PROFILE DOMAIN-CONTAINING PROTEIN"/>
    <property type="match status" value="1"/>
</dbReference>
<proteinExistence type="predicted"/>
<dbReference type="PANTHER" id="PTHR38848">
    <property type="entry name" value="G-PROTEIN COUPLED RECEPTORS FAMILY 3 PROFILE DOMAIN-CONTAINING PROTEIN"/>
    <property type="match status" value="1"/>
</dbReference>
<feature type="transmembrane region" description="Helical" evidence="2">
    <location>
        <begin position="86"/>
        <end position="105"/>
    </location>
</feature>
<evidence type="ECO:0000256" key="1">
    <source>
        <dbReference type="SAM" id="MobiDB-lite"/>
    </source>
</evidence>
<reference evidence="3 4" key="1">
    <citation type="submission" date="2016-03" db="EMBL/GenBank/DDBJ databases">
        <title>Fine-scale spatial genetic structure of a fungal parasite of coffee scale insects.</title>
        <authorList>
            <person name="Jackson D."/>
            <person name="Zemenick K.A."/>
            <person name="Malloure B."/>
            <person name="Quandt C.A."/>
            <person name="James T.Y."/>
        </authorList>
    </citation>
    <scope>NUCLEOTIDE SEQUENCE [LARGE SCALE GENOMIC DNA]</scope>
    <source>
        <strain evidence="3 4">UM487</strain>
    </source>
</reference>
<comment type="caution">
    <text evidence="3">The sequence shown here is derived from an EMBL/GenBank/DDBJ whole genome shotgun (WGS) entry which is preliminary data.</text>
</comment>
<feature type="transmembrane region" description="Helical" evidence="2">
    <location>
        <begin position="12"/>
        <end position="34"/>
    </location>
</feature>
<keyword evidence="2" id="KW-1133">Transmembrane helix</keyword>
<evidence type="ECO:0000313" key="4">
    <source>
        <dbReference type="Proteomes" id="UP000243081"/>
    </source>
</evidence>
<keyword evidence="2" id="KW-0812">Transmembrane</keyword>
<feature type="region of interest" description="Disordered" evidence="1">
    <location>
        <begin position="296"/>
        <end position="315"/>
    </location>
</feature>
<accession>A0A179I9E4</accession>
<feature type="transmembrane region" description="Helical" evidence="2">
    <location>
        <begin position="46"/>
        <end position="66"/>
    </location>
</feature>
<keyword evidence="2" id="KW-0472">Membrane</keyword>
<feature type="transmembrane region" description="Helical" evidence="2">
    <location>
        <begin position="135"/>
        <end position="155"/>
    </location>
</feature>
<feature type="transmembrane region" description="Helical" evidence="2">
    <location>
        <begin position="214"/>
        <end position="239"/>
    </location>
</feature>
<protein>
    <submittedName>
        <fullName evidence="3">Uncharacterized protein</fullName>
    </submittedName>
</protein>
<dbReference type="AlphaFoldDB" id="A0A179I9E4"/>
<feature type="region of interest" description="Disordered" evidence="1">
    <location>
        <begin position="409"/>
        <end position="453"/>
    </location>
</feature>
<name>A0A179I9E4_CORDF</name>
<evidence type="ECO:0000313" key="3">
    <source>
        <dbReference type="EMBL" id="OAQ99285.1"/>
    </source>
</evidence>
<feature type="transmembrane region" description="Helical" evidence="2">
    <location>
        <begin position="175"/>
        <end position="193"/>
    </location>
</feature>
<dbReference type="Proteomes" id="UP000243081">
    <property type="component" value="Unassembled WGS sequence"/>
</dbReference>
<dbReference type="OMA" id="MENGQCI"/>
<keyword evidence="4" id="KW-1185">Reference proteome</keyword>
<evidence type="ECO:0000256" key="2">
    <source>
        <dbReference type="SAM" id="Phobius"/>
    </source>
</evidence>
<sequence>MSSADGQANVPLVGQVVNVALSLAATTALSHFLTQRILVIKIWRRLPFVAWLVFAIYVDSYCFVFATAMLQHAFGVNRNLTICRGAILLCLVCYVTTKFIYLFLVEKAVSRNAIWRGSLTELPLARCSRMRQAKAAVQVVYLQLVRYAGICSRIARMENGQCIIGMQSISMIPLISFDAVVNVYLTVLFLIPLKNLHSYKNMPQTHANARLRTVAFRTFVGSCCTLVSSIVNLSVLMGLNGEPGWVCLMCCNCDTVFRRTTNWTVLFSAVVIQWVTSRDNAGTSIHSSIRACNINGNEGPHHRPSTAARGGNSPRRSFSPCLLDASSTLPSTPADLALATTTRCCSHGADYDVESCDSLSMTAAKMLAAEQKRPAVIVTTTIERETAPIGALQLSPLSQRLPHKLLGRHRNSQVDTEVAATAPCTPGEQRRSSKSIAPWATYTGHPMHGRSSP</sequence>
<dbReference type="OrthoDB" id="3210850at2759"/>
<gene>
    <name evidence="3" type="ORF">LLEC1_07946</name>
</gene>